<dbReference type="FunFam" id="2.30.30.190:FF:000001">
    <property type="entry name" value="Putative CAP-Gly domain-containing linker protein 1"/>
    <property type="match status" value="1"/>
</dbReference>
<dbReference type="SUPFAM" id="SSF74924">
    <property type="entry name" value="Cap-Gly domain"/>
    <property type="match status" value="2"/>
</dbReference>
<dbReference type="GO" id="GO:0005938">
    <property type="term" value="C:cell cortex"/>
    <property type="evidence" value="ECO:0007669"/>
    <property type="project" value="TreeGrafter"/>
</dbReference>
<evidence type="ECO:0000256" key="6">
    <source>
        <dbReference type="ARBA" id="ARBA00023212"/>
    </source>
</evidence>
<dbReference type="Pfam" id="PF01302">
    <property type="entry name" value="CAP_GLY"/>
    <property type="match status" value="2"/>
</dbReference>
<comment type="subcellular location">
    <subcellularLocation>
        <location evidence="1">Cytoplasm</location>
        <location evidence="1">Cytoskeleton</location>
    </subcellularLocation>
</comment>
<dbReference type="InParanoid" id="A0A672NSM0"/>
<dbReference type="Ensembl" id="ENSSGRT00000057450.1">
    <property type="protein sequence ID" value="ENSSGRP00000053765.1"/>
    <property type="gene ID" value="ENSSGRG00000028352.1"/>
</dbReference>
<feature type="compositionally biased region" description="Low complexity" evidence="7">
    <location>
        <begin position="108"/>
        <end position="139"/>
    </location>
</feature>
<dbReference type="GO" id="GO:0031116">
    <property type="term" value="P:positive regulation of microtubule polymerization"/>
    <property type="evidence" value="ECO:0007669"/>
    <property type="project" value="TreeGrafter"/>
</dbReference>
<evidence type="ECO:0000256" key="2">
    <source>
        <dbReference type="ARBA" id="ARBA00022490"/>
    </source>
</evidence>
<evidence type="ECO:0000256" key="1">
    <source>
        <dbReference type="ARBA" id="ARBA00004245"/>
    </source>
</evidence>
<evidence type="ECO:0000256" key="7">
    <source>
        <dbReference type="SAM" id="MobiDB-lite"/>
    </source>
</evidence>
<keyword evidence="5" id="KW-0175">Coiled coil</keyword>
<evidence type="ECO:0000256" key="3">
    <source>
        <dbReference type="ARBA" id="ARBA00022701"/>
    </source>
</evidence>
<dbReference type="Proteomes" id="UP000472262">
    <property type="component" value="Unassembled WGS sequence"/>
</dbReference>
<protein>
    <recommendedName>
        <fullName evidence="8">CAP-Gly domain-containing protein</fullName>
    </recommendedName>
</protein>
<dbReference type="PANTHER" id="PTHR18916">
    <property type="entry name" value="DYNACTIN 1-RELATED MICROTUBULE-BINDING"/>
    <property type="match status" value="1"/>
</dbReference>
<dbReference type="GO" id="GO:0051010">
    <property type="term" value="F:microtubule plus-end binding"/>
    <property type="evidence" value="ECO:0007669"/>
    <property type="project" value="TreeGrafter"/>
</dbReference>
<evidence type="ECO:0000259" key="8">
    <source>
        <dbReference type="PROSITE" id="PS50245"/>
    </source>
</evidence>
<evidence type="ECO:0000313" key="9">
    <source>
        <dbReference type="Ensembl" id="ENSSGRP00000053765.1"/>
    </source>
</evidence>
<dbReference type="PROSITE" id="PS00845">
    <property type="entry name" value="CAP_GLY_1"/>
    <property type="match status" value="2"/>
</dbReference>
<feature type="domain" description="CAP-Gly" evidence="8">
    <location>
        <begin position="185"/>
        <end position="227"/>
    </location>
</feature>
<evidence type="ECO:0000256" key="5">
    <source>
        <dbReference type="ARBA" id="ARBA00023054"/>
    </source>
</evidence>
<proteinExistence type="predicted"/>
<dbReference type="GO" id="GO:0031122">
    <property type="term" value="P:cytoplasmic microtubule organization"/>
    <property type="evidence" value="ECO:0007669"/>
    <property type="project" value="TreeGrafter"/>
</dbReference>
<dbReference type="Gene3D" id="2.30.30.190">
    <property type="entry name" value="CAP Gly-rich-like domain"/>
    <property type="match status" value="2"/>
</dbReference>
<dbReference type="OMA" id="ICKVMAR"/>
<dbReference type="SMART" id="SM01052">
    <property type="entry name" value="CAP_GLY"/>
    <property type="match status" value="2"/>
</dbReference>
<keyword evidence="6" id="KW-0206">Cytoskeleton</keyword>
<reference evidence="9" key="1">
    <citation type="submission" date="2025-08" db="UniProtKB">
        <authorList>
            <consortium name="Ensembl"/>
        </authorList>
    </citation>
    <scope>IDENTIFICATION</scope>
</reference>
<dbReference type="FunFam" id="2.30.30.190:FF:000002">
    <property type="entry name" value="CAP-Gly domain containing linker protein 1"/>
    <property type="match status" value="1"/>
</dbReference>
<keyword evidence="3" id="KW-0493">Microtubule</keyword>
<dbReference type="InterPro" id="IPR036859">
    <property type="entry name" value="CAP-Gly_dom_sf"/>
</dbReference>
<dbReference type="PANTHER" id="PTHR18916:SF44">
    <property type="entry name" value="CAP-GLY DOMAIN-CONTAINING LINKER PROTEIN 1"/>
    <property type="match status" value="1"/>
</dbReference>
<feature type="domain" description="CAP-Gly" evidence="8">
    <location>
        <begin position="50"/>
        <end position="92"/>
    </location>
</feature>
<sequence length="342" mass="35980">GFSSVKCVTSGILPVTDKSSAEAQDAGEQFKLGDRVWVNGNKPGVVQFLGETQFAPGQWAGIVLDEPIGKNDGSVSGVRYFQCDALQGIFTRPSKLSRTEGEADDTMTSPPSRAASPTPSATPVSASTKKPAKTTTAASELARSKSESVSNLSECGSVKKGDRELKINDRVLVAGSKAGAVRFLGETEFAKGEWCGVELDEPLGKNDGAVAGTRYFQCQHKYGLFAPVHKVTRIGFPSTTTAKAKSTVRKAATTASELKRSPSASSISSMSSVASSTSCNPSRTGLVSALIFGYIALACLTGPKYAISVMLAAPKCNCKIVSQTGFSHQLFFGKHWQTRAMG</sequence>
<keyword evidence="4" id="KW-0677">Repeat</keyword>
<keyword evidence="10" id="KW-1185">Reference proteome</keyword>
<reference evidence="9" key="2">
    <citation type="submission" date="2025-09" db="UniProtKB">
        <authorList>
            <consortium name="Ensembl"/>
        </authorList>
    </citation>
    <scope>IDENTIFICATION</scope>
</reference>
<dbReference type="InterPro" id="IPR000938">
    <property type="entry name" value="CAP-Gly_domain"/>
</dbReference>
<dbReference type="GO" id="GO:0005634">
    <property type="term" value="C:nucleus"/>
    <property type="evidence" value="ECO:0007669"/>
    <property type="project" value="TreeGrafter"/>
</dbReference>
<keyword evidence="2" id="KW-0963">Cytoplasm</keyword>
<dbReference type="GO" id="GO:0035371">
    <property type="term" value="C:microtubule plus-end"/>
    <property type="evidence" value="ECO:0007669"/>
    <property type="project" value="TreeGrafter"/>
</dbReference>
<dbReference type="AlphaFoldDB" id="A0A672NSM0"/>
<accession>A0A672NSM0</accession>
<organism evidence="9 10">
    <name type="scientific">Sinocyclocheilus grahami</name>
    <name type="common">Dianchi golden-line fish</name>
    <name type="synonym">Barbus grahami</name>
    <dbReference type="NCBI Taxonomy" id="75366"/>
    <lineage>
        <taxon>Eukaryota</taxon>
        <taxon>Metazoa</taxon>
        <taxon>Chordata</taxon>
        <taxon>Craniata</taxon>
        <taxon>Vertebrata</taxon>
        <taxon>Euteleostomi</taxon>
        <taxon>Actinopterygii</taxon>
        <taxon>Neopterygii</taxon>
        <taxon>Teleostei</taxon>
        <taxon>Ostariophysi</taxon>
        <taxon>Cypriniformes</taxon>
        <taxon>Cyprinidae</taxon>
        <taxon>Cyprininae</taxon>
        <taxon>Sinocyclocheilus</taxon>
    </lineage>
</organism>
<name>A0A672NSM0_SINGR</name>
<evidence type="ECO:0000256" key="4">
    <source>
        <dbReference type="ARBA" id="ARBA00022737"/>
    </source>
</evidence>
<dbReference type="PROSITE" id="PS50245">
    <property type="entry name" value="CAP_GLY_2"/>
    <property type="match status" value="2"/>
</dbReference>
<feature type="region of interest" description="Disordered" evidence="7">
    <location>
        <begin position="94"/>
        <end position="145"/>
    </location>
</feature>
<evidence type="ECO:0000313" key="10">
    <source>
        <dbReference type="Proteomes" id="UP000472262"/>
    </source>
</evidence>